<evidence type="ECO:0000313" key="2">
    <source>
        <dbReference type="Proteomes" id="UP000321274"/>
    </source>
</evidence>
<evidence type="ECO:0000313" key="1">
    <source>
        <dbReference type="EMBL" id="GEK44457.1"/>
    </source>
</evidence>
<sequence length="49" mass="5616">MYFLDKASISKPFHALGLKTTAFQVFDAHLAGLEYSDKNVQAVEHFYYC</sequence>
<accession>A0AAV3WD15</accession>
<name>A0AAV3WD15_ACIJO</name>
<proteinExistence type="predicted"/>
<reference evidence="1 2" key="1">
    <citation type="submission" date="2019-07" db="EMBL/GenBank/DDBJ databases">
        <title>Whole genome shotgun sequence of Acinetobacter johnsonii NBRC 102197.</title>
        <authorList>
            <person name="Hosoyama A."/>
            <person name="Uohara A."/>
            <person name="Ohji S."/>
            <person name="Ichikawa N."/>
        </authorList>
    </citation>
    <scope>NUCLEOTIDE SEQUENCE [LARGE SCALE GENOMIC DNA]</scope>
    <source>
        <strain evidence="1 2">NBRC 102197</strain>
    </source>
</reference>
<dbReference type="Proteomes" id="UP000321274">
    <property type="component" value="Unassembled WGS sequence"/>
</dbReference>
<protein>
    <submittedName>
        <fullName evidence="1">Uncharacterized protein</fullName>
    </submittedName>
</protein>
<organism evidence="1 2">
    <name type="scientific">Acinetobacter johnsonii</name>
    <dbReference type="NCBI Taxonomy" id="40214"/>
    <lineage>
        <taxon>Bacteria</taxon>
        <taxon>Pseudomonadati</taxon>
        <taxon>Pseudomonadota</taxon>
        <taxon>Gammaproteobacteria</taxon>
        <taxon>Moraxellales</taxon>
        <taxon>Moraxellaceae</taxon>
        <taxon>Acinetobacter</taxon>
    </lineage>
</organism>
<dbReference type="AlphaFoldDB" id="A0AAV3WD15"/>
<gene>
    <name evidence="1" type="ORF">AJO04nite_17150</name>
</gene>
<comment type="caution">
    <text evidence="1">The sequence shown here is derived from an EMBL/GenBank/DDBJ whole genome shotgun (WGS) entry which is preliminary data.</text>
</comment>
<dbReference type="EMBL" id="BJUJ01000042">
    <property type="protein sequence ID" value="GEK44457.1"/>
    <property type="molecule type" value="Genomic_DNA"/>
</dbReference>